<reference evidence="1" key="1">
    <citation type="submission" date="2022-04" db="EMBL/GenBank/DDBJ databases">
        <title>Genome of the entomopathogenic fungus Entomophthora muscae.</title>
        <authorList>
            <person name="Elya C."/>
            <person name="Lovett B.R."/>
            <person name="Lee E."/>
            <person name="Macias A.M."/>
            <person name="Hajek A.E."/>
            <person name="De Bivort B.L."/>
            <person name="Kasson M.T."/>
            <person name="De Fine Licht H.H."/>
            <person name="Stajich J.E."/>
        </authorList>
    </citation>
    <scope>NUCLEOTIDE SEQUENCE</scope>
    <source>
        <strain evidence="1">Berkeley</strain>
    </source>
</reference>
<evidence type="ECO:0000313" key="2">
    <source>
        <dbReference type="Proteomes" id="UP001165960"/>
    </source>
</evidence>
<name>A0ACC2RGR5_9FUNG</name>
<dbReference type="EMBL" id="QTSX02007256">
    <property type="protein sequence ID" value="KAJ9049256.1"/>
    <property type="molecule type" value="Genomic_DNA"/>
</dbReference>
<gene>
    <name evidence="1" type="ORF">DSO57_1026581</name>
</gene>
<dbReference type="Proteomes" id="UP001165960">
    <property type="component" value="Unassembled WGS sequence"/>
</dbReference>
<accession>A0ACC2RGR5</accession>
<keyword evidence="2" id="KW-1185">Reference proteome</keyword>
<protein>
    <submittedName>
        <fullName evidence="1">Uncharacterized protein</fullName>
    </submittedName>
</protein>
<organism evidence="1 2">
    <name type="scientific">Entomophthora muscae</name>
    <dbReference type="NCBI Taxonomy" id="34485"/>
    <lineage>
        <taxon>Eukaryota</taxon>
        <taxon>Fungi</taxon>
        <taxon>Fungi incertae sedis</taxon>
        <taxon>Zoopagomycota</taxon>
        <taxon>Entomophthoromycotina</taxon>
        <taxon>Entomophthoromycetes</taxon>
        <taxon>Entomophthorales</taxon>
        <taxon>Entomophthoraceae</taxon>
        <taxon>Entomophthora</taxon>
    </lineage>
</organism>
<sequence length="500" mass="56706">MSESKPEEKSPKGFFARSKCLVFGLTALLVLTGAILVVVFLVVLPHRSSTGPRLPVLTTEGLVTKPDLSRMPSNLGSFNDDTLANSYSVKLSEEFPLGEKKIRGVNLGGWLVPEPFIVPSLYKQYVASHNITDEWGLCEAAGKVRCTQLLTHHYEKWVTEDEIKELADAGINHIRIPIGYWAIDVSDDEPFVYGAWEYLLRGIQWCRKYGLRVMIDFHAAPGSQNGWNHSGRVGQIRFLNQTNPDSAANVERFLDILEDVVRFFNEPEWSNVVTQIGVLNEPALMITQNQRGALDFYKTAYSRINKINPKVLAVFHDGFLNPVNWEGKIPKEKYPNAVLDVHNYIIFDNNLIVKSKDEINNFPCTSWVNQMSQSTKKFGNTMCGEFSVASNDCGPWLNGINLGARYDGTFATDRPACPNCTCKGVDDYTKFDKTYKEFLLRFAEKQMDAFERGIGWFFWNFKTEDAINPHWDYLLGLKHGWIPKDAGKRTHSCPSNYPFN</sequence>
<proteinExistence type="predicted"/>
<evidence type="ECO:0000313" key="1">
    <source>
        <dbReference type="EMBL" id="KAJ9049256.1"/>
    </source>
</evidence>
<comment type="caution">
    <text evidence="1">The sequence shown here is derived from an EMBL/GenBank/DDBJ whole genome shotgun (WGS) entry which is preliminary data.</text>
</comment>